<organism evidence="3 4">
    <name type="scientific">Halorubrum aidingense JCM 13560</name>
    <dbReference type="NCBI Taxonomy" id="1230454"/>
    <lineage>
        <taxon>Archaea</taxon>
        <taxon>Methanobacteriati</taxon>
        <taxon>Methanobacteriota</taxon>
        <taxon>Stenosarchaea group</taxon>
        <taxon>Halobacteria</taxon>
        <taxon>Halobacteriales</taxon>
        <taxon>Haloferacaceae</taxon>
        <taxon>Halorubrum</taxon>
    </lineage>
</organism>
<proteinExistence type="predicted"/>
<evidence type="ECO:0008006" key="5">
    <source>
        <dbReference type="Google" id="ProtNLM"/>
    </source>
</evidence>
<evidence type="ECO:0000256" key="2">
    <source>
        <dbReference type="SAM" id="Phobius"/>
    </source>
</evidence>
<dbReference type="Proteomes" id="UP000011575">
    <property type="component" value="Unassembled WGS sequence"/>
</dbReference>
<dbReference type="AlphaFoldDB" id="M0PH39"/>
<sequence>MKLTTRRTIRSWLLDAPGGTLYALGGAAVGLLLLGIVVESDTVAVIGILAAVSLVFIHGRVALDACPNCGSSVRVMDERYCSTCGTRLDDVEAAPPIDERVDERFRPVGLNEIERSPPVATIADGGEMGEADQDEVRG</sequence>
<comment type="caution">
    <text evidence="3">The sequence shown here is derived from an EMBL/GenBank/DDBJ whole genome shotgun (WGS) entry which is preliminary data.</text>
</comment>
<accession>M0PH39</accession>
<dbReference type="OrthoDB" id="329486at2157"/>
<dbReference type="PATRIC" id="fig|1230454.4.peg.964"/>
<evidence type="ECO:0000256" key="1">
    <source>
        <dbReference type="SAM" id="MobiDB-lite"/>
    </source>
</evidence>
<keyword evidence="2" id="KW-0812">Transmembrane</keyword>
<keyword evidence="2" id="KW-1133">Transmembrane helix</keyword>
<keyword evidence="2" id="KW-0472">Membrane</keyword>
<keyword evidence="4" id="KW-1185">Reference proteome</keyword>
<protein>
    <recommendedName>
        <fullName evidence="5">Zinc-ribbon domain-containing protein</fullName>
    </recommendedName>
</protein>
<feature type="transmembrane region" description="Helical" evidence="2">
    <location>
        <begin position="43"/>
        <end position="63"/>
    </location>
</feature>
<dbReference type="STRING" id="1230454.C461_04717"/>
<name>M0PH39_9EURY</name>
<dbReference type="RefSeq" id="WP_007999074.1">
    <property type="nucleotide sequence ID" value="NZ_AOJI01000017.1"/>
</dbReference>
<reference evidence="3 4" key="1">
    <citation type="journal article" date="2014" name="PLoS Genet.">
        <title>Phylogenetically driven sequencing of extremely halophilic archaea reveals strategies for static and dynamic osmo-response.</title>
        <authorList>
            <person name="Becker E.A."/>
            <person name="Seitzer P.M."/>
            <person name="Tritt A."/>
            <person name="Larsen D."/>
            <person name="Krusor M."/>
            <person name="Yao A.I."/>
            <person name="Wu D."/>
            <person name="Madern D."/>
            <person name="Eisen J.A."/>
            <person name="Darling A.E."/>
            <person name="Facciotti M.T."/>
        </authorList>
    </citation>
    <scope>NUCLEOTIDE SEQUENCE [LARGE SCALE GENOMIC DNA]</scope>
    <source>
        <strain evidence="3 4">JCM 13560</strain>
    </source>
</reference>
<evidence type="ECO:0000313" key="4">
    <source>
        <dbReference type="Proteomes" id="UP000011575"/>
    </source>
</evidence>
<dbReference type="EMBL" id="AOJI01000017">
    <property type="protein sequence ID" value="EMA68904.1"/>
    <property type="molecule type" value="Genomic_DNA"/>
</dbReference>
<feature type="region of interest" description="Disordered" evidence="1">
    <location>
        <begin position="119"/>
        <end position="138"/>
    </location>
</feature>
<gene>
    <name evidence="3" type="ORF">C461_04717</name>
</gene>
<feature type="compositionally biased region" description="Acidic residues" evidence="1">
    <location>
        <begin position="127"/>
        <end position="138"/>
    </location>
</feature>
<feature type="transmembrane region" description="Helical" evidence="2">
    <location>
        <begin position="12"/>
        <end position="37"/>
    </location>
</feature>
<evidence type="ECO:0000313" key="3">
    <source>
        <dbReference type="EMBL" id="EMA68904.1"/>
    </source>
</evidence>